<evidence type="ECO:0000256" key="2">
    <source>
        <dbReference type="ARBA" id="ARBA00009810"/>
    </source>
</evidence>
<reference evidence="21" key="1">
    <citation type="submission" date="2022-05" db="EMBL/GenBank/DDBJ databases">
        <title>Sphingomonas sp. strain MG17 Genome sequencing and assembly.</title>
        <authorList>
            <person name="Kim I."/>
        </authorList>
    </citation>
    <scope>NUCLEOTIDE SEQUENCE</scope>
    <source>
        <strain evidence="21">MG17</strain>
    </source>
</reference>
<keyword evidence="22" id="KW-1185">Reference proteome</keyword>
<evidence type="ECO:0000256" key="16">
    <source>
        <dbReference type="PROSITE-ProRule" id="PRU10144"/>
    </source>
</evidence>
<keyword evidence="8" id="KW-0408">Iron</keyword>
<dbReference type="Pfam" id="PF00593">
    <property type="entry name" value="TonB_dep_Rec_b-barrel"/>
    <property type="match status" value="1"/>
</dbReference>
<dbReference type="PROSITE" id="PS01156">
    <property type="entry name" value="TONB_DEPENDENT_REC_2"/>
    <property type="match status" value="1"/>
</dbReference>
<evidence type="ECO:0000256" key="7">
    <source>
        <dbReference type="ARBA" id="ARBA00022729"/>
    </source>
</evidence>
<dbReference type="SUPFAM" id="SSF56935">
    <property type="entry name" value="Porins"/>
    <property type="match status" value="1"/>
</dbReference>
<evidence type="ECO:0000256" key="1">
    <source>
        <dbReference type="ARBA" id="ARBA00004571"/>
    </source>
</evidence>
<keyword evidence="9" id="KW-0406">Ion transport</keyword>
<sequence>MTNRTGSTRALRILLLSACSLGAMPGIAAAQDAPADDTIVVTGTSAITATKTDTPILRTPQAIEVITTEEIQERGGQTIREALLYTAGVSGLTGGDDSRGDFNAIRGFESVLYVDGLKRNYGFVYLPRPDINTLERVEVLVGPASVLYGAGSSGGLTNMQSKRPQFEFGGSASISYGTFDRKEAVLDVTGPLGEDLAVRFVGVLRDSDSRMDYTPNDRQLAQGAVTWKPTDRTDITAIGIYQFDRNPPNYNIVPLGNSLFATPGKFIPGSRFFGEPNINKGDKEYTAASLLATHEFNDWLSLRSNTRYTWANTEQAEYYLATYYGSSPLNPFITGSTTRVPRNLFAINISYNTFNTDNSLAFKFNTGGIRHQLLAGIDYSYFKQDSNQAFVAFADSIDIYNPVYGTAPAPIYNFPNIQVLKQTGFYLQDQVDFGEFASLVLGIRRDRYTKQDAGQSLEETSRTTKRAGLTVNVTPTLAPYVSYSESFLPISGLNQFGSTYKPLSGEQKEIGIKWQPLRSTMLRVSLYDLEEANALQPDPNNPLDSIQTGSVRARGIEFQANHNVKDDLSLTASFSYSSVRISGQNYQRDATPQYLASLFGSKAFELGNALRLRIGAGARYVGPTRSFEPFSGFLVNTPSYTLVDALAAFEYRNWSLQLNAVNMLDKTYYPGCSWYGSCANGEPRTVQATLGFRF</sequence>
<evidence type="ECO:0000259" key="20">
    <source>
        <dbReference type="Pfam" id="PF07715"/>
    </source>
</evidence>
<dbReference type="InterPro" id="IPR039426">
    <property type="entry name" value="TonB-dep_rcpt-like"/>
</dbReference>
<evidence type="ECO:0000256" key="17">
    <source>
        <dbReference type="RuleBase" id="RU003357"/>
    </source>
</evidence>
<dbReference type="AlphaFoldDB" id="A0A9X2HJP8"/>
<dbReference type="RefSeq" id="WP_254293034.1">
    <property type="nucleotide sequence ID" value="NZ_JAMLDX010000007.1"/>
</dbReference>
<protein>
    <submittedName>
        <fullName evidence="21">TonB-dependent siderophore receptor</fullName>
    </submittedName>
</protein>
<evidence type="ECO:0000313" key="21">
    <source>
        <dbReference type="EMBL" id="MCP3730897.1"/>
    </source>
</evidence>
<keyword evidence="3 14" id="KW-0813">Transport</keyword>
<evidence type="ECO:0000256" key="12">
    <source>
        <dbReference type="ARBA" id="ARBA00023170"/>
    </source>
</evidence>
<dbReference type="Gene3D" id="2.40.170.20">
    <property type="entry name" value="TonB-dependent receptor, beta-barrel domain"/>
    <property type="match status" value="1"/>
</dbReference>
<evidence type="ECO:0000259" key="19">
    <source>
        <dbReference type="Pfam" id="PF00593"/>
    </source>
</evidence>
<dbReference type="PROSITE" id="PS52016">
    <property type="entry name" value="TONB_DEPENDENT_REC_3"/>
    <property type="match status" value="1"/>
</dbReference>
<feature type="signal peptide" evidence="18">
    <location>
        <begin position="1"/>
        <end position="30"/>
    </location>
</feature>
<dbReference type="EMBL" id="JAMLDX010000007">
    <property type="protein sequence ID" value="MCP3730897.1"/>
    <property type="molecule type" value="Genomic_DNA"/>
</dbReference>
<dbReference type="InterPro" id="IPR010105">
    <property type="entry name" value="TonB_sidphr_rcpt"/>
</dbReference>
<dbReference type="GO" id="GO:0009279">
    <property type="term" value="C:cell outer membrane"/>
    <property type="evidence" value="ECO:0007669"/>
    <property type="project" value="UniProtKB-SubCell"/>
</dbReference>
<evidence type="ECO:0000256" key="13">
    <source>
        <dbReference type="ARBA" id="ARBA00023237"/>
    </source>
</evidence>
<feature type="domain" description="TonB-dependent receptor-like beta-barrel" evidence="19">
    <location>
        <begin position="227"/>
        <end position="662"/>
    </location>
</feature>
<evidence type="ECO:0000256" key="18">
    <source>
        <dbReference type="SAM" id="SignalP"/>
    </source>
</evidence>
<name>A0A9X2HJP8_9SPHN</name>
<keyword evidence="4 14" id="KW-1134">Transmembrane beta strand</keyword>
<evidence type="ECO:0000256" key="15">
    <source>
        <dbReference type="PROSITE-ProRule" id="PRU10143"/>
    </source>
</evidence>
<feature type="short sequence motif" description="TonB box" evidence="15">
    <location>
        <begin position="38"/>
        <end position="44"/>
    </location>
</feature>
<evidence type="ECO:0000256" key="5">
    <source>
        <dbReference type="ARBA" id="ARBA00022496"/>
    </source>
</evidence>
<dbReference type="Gene3D" id="2.170.130.10">
    <property type="entry name" value="TonB-dependent receptor, plug domain"/>
    <property type="match status" value="1"/>
</dbReference>
<dbReference type="PROSITE" id="PS00430">
    <property type="entry name" value="TONB_DEPENDENT_REC_1"/>
    <property type="match status" value="1"/>
</dbReference>
<evidence type="ECO:0000313" key="22">
    <source>
        <dbReference type="Proteomes" id="UP001139451"/>
    </source>
</evidence>
<dbReference type="InterPro" id="IPR037066">
    <property type="entry name" value="Plug_dom_sf"/>
</dbReference>
<comment type="subcellular location">
    <subcellularLocation>
        <location evidence="1 14">Cell outer membrane</location>
        <topology evidence="1 14">Multi-pass membrane protein</topology>
    </subcellularLocation>
</comment>
<keyword evidence="6 14" id="KW-0812">Transmembrane</keyword>
<keyword evidence="13 14" id="KW-0998">Cell outer membrane</keyword>
<evidence type="ECO:0000256" key="3">
    <source>
        <dbReference type="ARBA" id="ARBA00022448"/>
    </source>
</evidence>
<feature type="domain" description="TonB-dependent receptor plug" evidence="20">
    <location>
        <begin position="57"/>
        <end position="155"/>
    </location>
</feature>
<dbReference type="GO" id="GO:0038023">
    <property type="term" value="F:signaling receptor activity"/>
    <property type="evidence" value="ECO:0007669"/>
    <property type="project" value="InterPro"/>
</dbReference>
<dbReference type="PANTHER" id="PTHR32552:SF68">
    <property type="entry name" value="FERRICHROME OUTER MEMBRANE TRANSPORTER_PHAGE RECEPTOR"/>
    <property type="match status" value="1"/>
</dbReference>
<dbReference type="InterPro" id="IPR000531">
    <property type="entry name" value="Beta-barrel_TonB"/>
</dbReference>
<evidence type="ECO:0000256" key="11">
    <source>
        <dbReference type="ARBA" id="ARBA00023136"/>
    </source>
</evidence>
<evidence type="ECO:0000256" key="10">
    <source>
        <dbReference type="ARBA" id="ARBA00023077"/>
    </source>
</evidence>
<evidence type="ECO:0000256" key="4">
    <source>
        <dbReference type="ARBA" id="ARBA00022452"/>
    </source>
</evidence>
<comment type="caution">
    <text evidence="21">The sequence shown here is derived from an EMBL/GenBank/DDBJ whole genome shotgun (WGS) entry which is preliminary data.</text>
</comment>
<evidence type="ECO:0000256" key="6">
    <source>
        <dbReference type="ARBA" id="ARBA00022692"/>
    </source>
</evidence>
<feature type="short sequence motif" description="TonB C-terminal box" evidence="16">
    <location>
        <begin position="677"/>
        <end position="694"/>
    </location>
</feature>
<dbReference type="PANTHER" id="PTHR32552">
    <property type="entry name" value="FERRICHROME IRON RECEPTOR-RELATED"/>
    <property type="match status" value="1"/>
</dbReference>
<dbReference type="InterPro" id="IPR036942">
    <property type="entry name" value="Beta-barrel_TonB_sf"/>
</dbReference>
<dbReference type="GO" id="GO:0015891">
    <property type="term" value="P:siderophore transport"/>
    <property type="evidence" value="ECO:0007669"/>
    <property type="project" value="InterPro"/>
</dbReference>
<keyword evidence="7 18" id="KW-0732">Signal</keyword>
<feature type="chain" id="PRO_5040798281" evidence="18">
    <location>
        <begin position="31"/>
        <end position="694"/>
    </location>
</feature>
<accession>A0A9X2HJP8</accession>
<dbReference type="InterPro" id="IPR012910">
    <property type="entry name" value="Plug_dom"/>
</dbReference>
<dbReference type="NCBIfam" id="TIGR01783">
    <property type="entry name" value="TonB-siderophor"/>
    <property type="match status" value="1"/>
</dbReference>
<organism evidence="21 22">
    <name type="scientific">Sphingomonas tagetis</name>
    <dbReference type="NCBI Taxonomy" id="2949092"/>
    <lineage>
        <taxon>Bacteria</taxon>
        <taxon>Pseudomonadati</taxon>
        <taxon>Pseudomonadota</taxon>
        <taxon>Alphaproteobacteria</taxon>
        <taxon>Sphingomonadales</taxon>
        <taxon>Sphingomonadaceae</taxon>
        <taxon>Sphingomonas</taxon>
    </lineage>
</organism>
<proteinExistence type="inferred from homology"/>
<dbReference type="Proteomes" id="UP001139451">
    <property type="component" value="Unassembled WGS sequence"/>
</dbReference>
<keyword evidence="12 21" id="KW-0675">Receptor</keyword>
<dbReference type="InterPro" id="IPR010917">
    <property type="entry name" value="TonB_rcpt_CS"/>
</dbReference>
<evidence type="ECO:0000256" key="8">
    <source>
        <dbReference type="ARBA" id="ARBA00023004"/>
    </source>
</evidence>
<dbReference type="GO" id="GO:0015344">
    <property type="term" value="F:siderophore uptake transmembrane transporter activity"/>
    <property type="evidence" value="ECO:0007669"/>
    <property type="project" value="TreeGrafter"/>
</dbReference>
<dbReference type="InterPro" id="IPR010916">
    <property type="entry name" value="TonB_box_CS"/>
</dbReference>
<dbReference type="Pfam" id="PF07715">
    <property type="entry name" value="Plug"/>
    <property type="match status" value="1"/>
</dbReference>
<evidence type="ECO:0000256" key="14">
    <source>
        <dbReference type="PROSITE-ProRule" id="PRU01360"/>
    </source>
</evidence>
<evidence type="ECO:0000256" key="9">
    <source>
        <dbReference type="ARBA" id="ARBA00023065"/>
    </source>
</evidence>
<keyword evidence="10 15" id="KW-0798">TonB box</keyword>
<comment type="similarity">
    <text evidence="2 14 17">Belongs to the TonB-dependent receptor family.</text>
</comment>
<keyword evidence="5" id="KW-0410">Iron transport</keyword>
<gene>
    <name evidence="21" type="ORF">M9978_10695</name>
</gene>
<keyword evidence="11 14" id="KW-0472">Membrane</keyword>
<dbReference type="CDD" id="cd01347">
    <property type="entry name" value="ligand_gated_channel"/>
    <property type="match status" value="1"/>
</dbReference>